<evidence type="ECO:0000256" key="2">
    <source>
        <dbReference type="SAM" id="Phobius"/>
    </source>
</evidence>
<dbReference type="Gene3D" id="3.10.20.90">
    <property type="entry name" value="Phosphatidylinositol 3-kinase Catalytic Subunit, Chain A, domain 1"/>
    <property type="match status" value="1"/>
</dbReference>
<dbReference type="PANTHER" id="PTHR21115">
    <property type="entry name" value="GH06117P-RELATED"/>
    <property type="match status" value="1"/>
</dbReference>
<feature type="transmembrane region" description="Helical" evidence="2">
    <location>
        <begin position="478"/>
        <end position="499"/>
    </location>
</feature>
<evidence type="ECO:0000259" key="4">
    <source>
        <dbReference type="Pfam" id="PF21021"/>
    </source>
</evidence>
<dbReference type="PANTHER" id="PTHR21115:SF0">
    <property type="entry name" value="GH06117P-RELATED"/>
    <property type="match status" value="1"/>
</dbReference>
<feature type="transmembrane region" description="Helical" evidence="2">
    <location>
        <begin position="547"/>
        <end position="568"/>
    </location>
</feature>
<protein>
    <recommendedName>
        <fullName evidence="7">DUF4781 domain-containing protein</fullName>
    </recommendedName>
</protein>
<feature type="transmembrane region" description="Helical" evidence="2">
    <location>
        <begin position="588"/>
        <end position="609"/>
    </location>
</feature>
<dbReference type="AlphaFoldDB" id="A0AAV8WGS9"/>
<dbReference type="InterPro" id="IPR031962">
    <property type="entry name" value="DUF4781"/>
</dbReference>
<feature type="transmembrane region" description="Helical" evidence="2">
    <location>
        <begin position="621"/>
        <end position="639"/>
    </location>
</feature>
<dbReference type="Proteomes" id="UP001159042">
    <property type="component" value="Unassembled WGS sequence"/>
</dbReference>
<evidence type="ECO:0000256" key="1">
    <source>
        <dbReference type="SAM" id="Coils"/>
    </source>
</evidence>
<keyword evidence="2" id="KW-0472">Membrane</keyword>
<dbReference type="Gene3D" id="3.40.30.10">
    <property type="entry name" value="Glutaredoxin"/>
    <property type="match status" value="1"/>
</dbReference>
<evidence type="ECO:0000313" key="6">
    <source>
        <dbReference type="Proteomes" id="UP001159042"/>
    </source>
</evidence>
<sequence length="906" mass="102203">MEQENKLCFFITLEGGRTGDLYESLIELYEYDTVELLKLQIHNKFNIPPHKQVISGWKCSPECDNTILKICAESDNVNYLKIREQCNGRNGKAINSGIDDSHPQDAVLEVEATVSFIKKVCSRFNIDGSIAFNSCAFADAISEACLVPLEKRKILLLYLYKGNDKFSTTFMENLRKPEVIKILRQSFFILGWDMEEVKYQDAFKKALQRCSDLSNIAEVVNYNVSKALCIVPIRESITIYSCLTGSVSYKDFLSSLSNAQNFLNTENQQEKDLEELEKQVGNENDMDSGKYQQLMVDMLGDRDYDGFDHDQHKLLKEKIAFALMGPPKAEEGYDAKDMKQVEPLFKAIMDNSKLIMQYKDRVEVSFIFNCTEPLPSEKIKRAKKFPDYNPNTDLMPVPIFVLRKCHESENPCRVFIDHTGRTYSTWDEYMNRNKLHQCVMVLPLNGRYEVDHEGNVLLEKHLSPACGIDTKILQGADYVSVAGGLISGGIFVAAALPAIAVAPAALVVGGITGVAVGVYSIARSSYTLYDRKRHKETLSFKDSEVRGAYINILAGALGFVGAGANVAVTQLAARGVNIGKGASAVVDAFAFVNLGVSGASVLNSGYDIFDKWYNENQAPSLLSIVQLSSSILFFGNALYNFKSCSTIIEETQMKTLKNYQESLRSNRHRKTFSKLLKETIRQNEFNEVQGRAEVISAIRNVQNKDEVFAALTRSNKDMNKKGHQSSFDVDVLTNVATRLLSFCNEDIKTKVIGALATLLASLVDDLKKYLDELFPYHSKFSFLINVVIGFFSKVVEKLEEQYNKWKETGDESYYNPIFDYVDVEKAKRIVIFFEKAVNMYYIGTEFTEFALKELLTYFHSLLAEQIVNYNEDKVRQSNRQIHSASSPTTKTSCKECGGYYYRPSSS</sequence>
<comment type="caution">
    <text evidence="5">The sequence shown here is derived from an EMBL/GenBank/DDBJ whole genome shotgun (WGS) entry which is preliminary data.</text>
</comment>
<dbReference type="InterPro" id="IPR049483">
    <property type="entry name" value="FAF1_2-like_UAS"/>
</dbReference>
<evidence type="ECO:0000313" key="5">
    <source>
        <dbReference type="EMBL" id="KAJ8925280.1"/>
    </source>
</evidence>
<organism evidence="5 6">
    <name type="scientific">Exocentrus adspersus</name>
    <dbReference type="NCBI Taxonomy" id="1586481"/>
    <lineage>
        <taxon>Eukaryota</taxon>
        <taxon>Metazoa</taxon>
        <taxon>Ecdysozoa</taxon>
        <taxon>Arthropoda</taxon>
        <taxon>Hexapoda</taxon>
        <taxon>Insecta</taxon>
        <taxon>Pterygota</taxon>
        <taxon>Neoptera</taxon>
        <taxon>Endopterygota</taxon>
        <taxon>Coleoptera</taxon>
        <taxon>Polyphaga</taxon>
        <taxon>Cucujiformia</taxon>
        <taxon>Chrysomeloidea</taxon>
        <taxon>Cerambycidae</taxon>
        <taxon>Lamiinae</taxon>
        <taxon>Acanthocinini</taxon>
        <taxon>Exocentrus</taxon>
    </lineage>
</organism>
<evidence type="ECO:0000259" key="3">
    <source>
        <dbReference type="Pfam" id="PF16013"/>
    </source>
</evidence>
<feature type="domain" description="DUF4781" evidence="3">
    <location>
        <begin position="397"/>
        <end position="696"/>
    </location>
</feature>
<dbReference type="Pfam" id="PF21021">
    <property type="entry name" value="FAF1"/>
    <property type="match status" value="1"/>
</dbReference>
<keyword evidence="6" id="KW-1185">Reference proteome</keyword>
<accession>A0AAV8WGS9</accession>
<proteinExistence type="predicted"/>
<keyword evidence="1" id="KW-0175">Coiled coil</keyword>
<gene>
    <name evidence="5" type="ORF">NQ315_009108</name>
</gene>
<feature type="coiled-coil region" evidence="1">
    <location>
        <begin position="259"/>
        <end position="286"/>
    </location>
</feature>
<keyword evidence="2" id="KW-0812">Transmembrane</keyword>
<dbReference type="EMBL" id="JANEYG010000001">
    <property type="protein sequence ID" value="KAJ8925280.1"/>
    <property type="molecule type" value="Genomic_DNA"/>
</dbReference>
<feature type="domain" description="Fas-associated factor 1/2-like UAS" evidence="4">
    <location>
        <begin position="118"/>
        <end position="256"/>
    </location>
</feature>
<evidence type="ECO:0008006" key="7">
    <source>
        <dbReference type="Google" id="ProtNLM"/>
    </source>
</evidence>
<dbReference type="Pfam" id="PF16013">
    <property type="entry name" value="DUF4781"/>
    <property type="match status" value="1"/>
</dbReference>
<keyword evidence="2" id="KW-1133">Transmembrane helix</keyword>
<name>A0AAV8WGS9_9CUCU</name>
<feature type="transmembrane region" description="Helical" evidence="2">
    <location>
        <begin position="505"/>
        <end position="526"/>
    </location>
</feature>
<reference evidence="5 6" key="1">
    <citation type="journal article" date="2023" name="Insect Mol. Biol.">
        <title>Genome sequencing provides insights into the evolution of gene families encoding plant cell wall-degrading enzymes in longhorned beetles.</title>
        <authorList>
            <person name="Shin N.R."/>
            <person name="Okamura Y."/>
            <person name="Kirsch R."/>
            <person name="Pauchet Y."/>
        </authorList>
    </citation>
    <scope>NUCLEOTIDE SEQUENCE [LARGE SCALE GENOMIC DNA]</scope>
    <source>
        <strain evidence="5">EAD_L_NR</strain>
    </source>
</reference>